<proteinExistence type="predicted"/>
<comment type="caution">
    <text evidence="1">The sequence shown here is derived from an EMBL/GenBank/DDBJ whole genome shotgun (WGS) entry which is preliminary data.</text>
</comment>
<keyword evidence="2" id="KW-1185">Reference proteome</keyword>
<evidence type="ECO:0000313" key="1">
    <source>
        <dbReference type="EMBL" id="EDS10307.1"/>
    </source>
</evidence>
<name>B0PEB8_9FIRM</name>
<dbReference type="Proteomes" id="UP000003803">
    <property type="component" value="Unassembled WGS sequence"/>
</dbReference>
<dbReference type="AlphaFoldDB" id="B0PEB8"/>
<sequence length="71" mass="8253">MFYAKKWYNHFIHIDDMTWARRRAGAYHKRGNRCADQTLEYPAGRRRSRAACSEGAWTAAAGGSDFGWQRL</sequence>
<organism evidence="1 2">
    <name type="scientific">Anaerotruncus colihominis DSM 17241</name>
    <dbReference type="NCBI Taxonomy" id="445972"/>
    <lineage>
        <taxon>Bacteria</taxon>
        <taxon>Bacillati</taxon>
        <taxon>Bacillota</taxon>
        <taxon>Clostridia</taxon>
        <taxon>Eubacteriales</taxon>
        <taxon>Oscillospiraceae</taxon>
        <taxon>Anaerotruncus</taxon>
    </lineage>
</organism>
<dbReference type="HOGENOM" id="CLU_2731123_0_0_9"/>
<reference evidence="1" key="1">
    <citation type="submission" date="2007-11" db="EMBL/GenBank/DDBJ databases">
        <authorList>
            <person name="Fulton L."/>
            <person name="Clifton S."/>
            <person name="Fulton B."/>
            <person name="Xu J."/>
            <person name="Minx P."/>
            <person name="Pepin K.H."/>
            <person name="Johnson M."/>
            <person name="Thiruvilangam P."/>
            <person name="Bhonagiri V."/>
            <person name="Nash W.E."/>
            <person name="Mardis E.R."/>
            <person name="Wilson R.K."/>
        </authorList>
    </citation>
    <scope>NUCLEOTIDE SEQUENCE [LARGE SCALE GENOMIC DNA]</scope>
    <source>
        <strain evidence="1">DSM 17241</strain>
    </source>
</reference>
<dbReference type="EMBL" id="ABGD02000024">
    <property type="protein sequence ID" value="EDS10307.1"/>
    <property type="molecule type" value="Genomic_DNA"/>
</dbReference>
<gene>
    <name evidence="1" type="ORF">ANACOL_02907</name>
</gene>
<reference evidence="1" key="2">
    <citation type="submission" date="2013-09" db="EMBL/GenBank/DDBJ databases">
        <title>Draft genome sequence of Anaerotruncus colihominis(DSM 17241).</title>
        <authorList>
            <person name="Sudarsanam P."/>
            <person name="Ley R."/>
            <person name="Guruge J."/>
            <person name="Turnbaugh P.J."/>
            <person name="Mahowald M."/>
            <person name="Liep D."/>
            <person name="Gordon J."/>
        </authorList>
    </citation>
    <scope>NUCLEOTIDE SEQUENCE</scope>
    <source>
        <strain evidence="1">DSM 17241</strain>
    </source>
</reference>
<evidence type="ECO:0000313" key="2">
    <source>
        <dbReference type="Proteomes" id="UP000003803"/>
    </source>
</evidence>
<protein>
    <submittedName>
        <fullName evidence="1">Uncharacterized protein</fullName>
    </submittedName>
</protein>
<accession>B0PEB8</accession>